<organism evidence="1 2">
    <name type="scientific">Paraburkholderia solisilvae</name>
    <dbReference type="NCBI Taxonomy" id="624376"/>
    <lineage>
        <taxon>Bacteria</taxon>
        <taxon>Pseudomonadati</taxon>
        <taxon>Pseudomonadota</taxon>
        <taxon>Betaproteobacteria</taxon>
        <taxon>Burkholderiales</taxon>
        <taxon>Burkholderiaceae</taxon>
        <taxon>Paraburkholderia</taxon>
    </lineage>
</organism>
<dbReference type="Proteomes" id="UP000494329">
    <property type="component" value="Unassembled WGS sequence"/>
</dbReference>
<evidence type="ECO:0000313" key="2">
    <source>
        <dbReference type="Proteomes" id="UP000494329"/>
    </source>
</evidence>
<accession>A0A6J5EYN2</accession>
<evidence type="ECO:0008006" key="3">
    <source>
        <dbReference type="Google" id="ProtNLM"/>
    </source>
</evidence>
<dbReference type="EMBL" id="CADIKF010000071">
    <property type="protein sequence ID" value="CAB3770521.1"/>
    <property type="molecule type" value="Genomic_DNA"/>
</dbReference>
<name>A0A6J5EYN2_9BURK</name>
<gene>
    <name evidence="1" type="ORF">LMG29739_05808</name>
</gene>
<keyword evidence="2" id="KW-1185">Reference proteome</keyword>
<reference evidence="1 2" key="1">
    <citation type="submission" date="2020-04" db="EMBL/GenBank/DDBJ databases">
        <authorList>
            <person name="De Canck E."/>
        </authorList>
    </citation>
    <scope>NUCLEOTIDE SEQUENCE [LARGE SCALE GENOMIC DNA]</scope>
    <source>
        <strain evidence="1 2">LMG 29739</strain>
    </source>
</reference>
<proteinExistence type="predicted"/>
<dbReference type="AlphaFoldDB" id="A0A6J5EYN2"/>
<evidence type="ECO:0000313" key="1">
    <source>
        <dbReference type="EMBL" id="CAB3770521.1"/>
    </source>
</evidence>
<sequence>MARIRTIKPDFWTDEKVVELSLAARLFFIGSWNFADDNGNLQRSAKKLKMQIFPADAIDCEPIIHSLIAHGLLTEYSVSGENYLHIMGFKRHQVINRPSKTVLPQPDPAVLAGTLTECSLMEGKGKELTTTTSPGRDVPGDLVAAPVARDEPEPAEADGQQPFELTAPTATKAVSKLPACPVEEIVRLYHECMPDNPRVRLISDERRRIVEKRWRQAAKMTAVPFGYGSTAEGVAAWRTYFEVCSQSLFLTNRTPPSPRHENWRADFDFLISEKGFTRALENRYHPEAAA</sequence>
<dbReference type="RefSeq" id="WP_175114938.1">
    <property type="nucleotide sequence ID" value="NZ_CADIKF010000071.1"/>
</dbReference>
<protein>
    <recommendedName>
        <fullName evidence="3">DnaT DNA-binding domain-containing protein</fullName>
    </recommendedName>
</protein>